<evidence type="ECO:0000313" key="3">
    <source>
        <dbReference type="EMBL" id="WAQ99406.1"/>
    </source>
</evidence>
<dbReference type="SUPFAM" id="SSF51445">
    <property type="entry name" value="(Trans)glycosidases"/>
    <property type="match status" value="1"/>
</dbReference>
<dbReference type="Proteomes" id="UP001164746">
    <property type="component" value="Chromosome 3"/>
</dbReference>
<name>A0ABY7DNX3_MYAAR</name>
<dbReference type="Gene3D" id="2.60.120.260">
    <property type="entry name" value="Galactose-binding domain-like"/>
    <property type="match status" value="2"/>
</dbReference>
<gene>
    <name evidence="3" type="ORF">MAR_023779</name>
</gene>
<reference evidence="3" key="1">
    <citation type="submission" date="2022-11" db="EMBL/GenBank/DDBJ databases">
        <title>Centuries of genome instability and evolution in soft-shell clam transmissible cancer (bioRxiv).</title>
        <authorList>
            <person name="Hart S.F.M."/>
            <person name="Yonemitsu M.A."/>
            <person name="Giersch R.M."/>
            <person name="Beal B.F."/>
            <person name="Arriagada G."/>
            <person name="Davis B.W."/>
            <person name="Ostrander E.A."/>
            <person name="Goff S.P."/>
            <person name="Metzger M.J."/>
        </authorList>
    </citation>
    <scope>NUCLEOTIDE SEQUENCE</scope>
    <source>
        <strain evidence="3">MELC-2E11</strain>
        <tissue evidence="3">Siphon/mantle</tissue>
    </source>
</reference>
<dbReference type="InterPro" id="IPR001944">
    <property type="entry name" value="Glycoside_Hdrlase_35"/>
</dbReference>
<protein>
    <submittedName>
        <fullName evidence="3">BGAL-like protein</fullName>
    </submittedName>
</protein>
<dbReference type="PANTHER" id="PTHR23421">
    <property type="entry name" value="BETA-GALACTOSIDASE RELATED"/>
    <property type="match status" value="1"/>
</dbReference>
<dbReference type="EMBL" id="CP111014">
    <property type="protein sequence ID" value="WAQ99406.1"/>
    <property type="molecule type" value="Genomic_DNA"/>
</dbReference>
<accession>A0ABY7DNX3</accession>
<feature type="non-terminal residue" evidence="3">
    <location>
        <position position="351"/>
    </location>
</feature>
<dbReference type="PRINTS" id="PR00742">
    <property type="entry name" value="GLHYDRLASE35"/>
</dbReference>
<feature type="non-terminal residue" evidence="3">
    <location>
        <position position="1"/>
    </location>
</feature>
<feature type="domain" description="Glycoside hydrolase 35 catalytic" evidence="2">
    <location>
        <begin position="122"/>
        <end position="295"/>
    </location>
</feature>
<keyword evidence="4" id="KW-1185">Reference proteome</keyword>
<evidence type="ECO:0000259" key="2">
    <source>
        <dbReference type="Pfam" id="PF01301"/>
    </source>
</evidence>
<dbReference type="InterPro" id="IPR017853">
    <property type="entry name" value="GH"/>
</dbReference>
<dbReference type="InterPro" id="IPR031330">
    <property type="entry name" value="Gly_Hdrlase_35_cat"/>
</dbReference>
<proteinExistence type="inferred from homology"/>
<evidence type="ECO:0000256" key="1">
    <source>
        <dbReference type="ARBA" id="ARBA00009809"/>
    </source>
</evidence>
<evidence type="ECO:0000313" key="4">
    <source>
        <dbReference type="Proteomes" id="UP001164746"/>
    </source>
</evidence>
<dbReference type="Gene3D" id="3.20.20.80">
    <property type="entry name" value="Glycosidases"/>
    <property type="match status" value="2"/>
</dbReference>
<comment type="similarity">
    <text evidence="1">Belongs to the glycosyl hydrolase 35 family.</text>
</comment>
<feature type="domain" description="Glycoside hydrolase 35 catalytic" evidence="2">
    <location>
        <begin position="12"/>
        <end position="105"/>
    </location>
</feature>
<dbReference type="Pfam" id="PF01301">
    <property type="entry name" value="Glyco_hydro_35"/>
    <property type="match status" value="2"/>
</dbReference>
<organism evidence="3 4">
    <name type="scientific">Mya arenaria</name>
    <name type="common">Soft-shell clam</name>
    <dbReference type="NCBI Taxonomy" id="6604"/>
    <lineage>
        <taxon>Eukaryota</taxon>
        <taxon>Metazoa</taxon>
        <taxon>Spiralia</taxon>
        <taxon>Lophotrochozoa</taxon>
        <taxon>Mollusca</taxon>
        <taxon>Bivalvia</taxon>
        <taxon>Autobranchia</taxon>
        <taxon>Heteroconchia</taxon>
        <taxon>Euheterodonta</taxon>
        <taxon>Imparidentia</taxon>
        <taxon>Neoheterodontei</taxon>
        <taxon>Myida</taxon>
        <taxon>Myoidea</taxon>
        <taxon>Myidae</taxon>
        <taxon>Mya</taxon>
    </lineage>
</organism>
<sequence>AGTFAIDYDNDTFVKDGKPFRYISGSIHYSRVPAQYWDDRLHKIAAAGLNAIQTYIPWNFHEAEEGQYDFSDQRDVVTFLQIAQKYNLSVILRSGPYICGEWEEGSRHGFSASQGSRSGPWTQIENEYGSYPACDYNYLRFLRDKARTMLGSDVVLFTTDGDGDGYLKCGTLPDVYATVDFGITYTPAKNFAIQRHKEPKGPLVNSEFYTGWLDHWGEKHSTTATAAVAKSLDLMLALGANVNMYMFEGGTNFGFWNGAEFPSYKAIPTSYDYDAPLSEAGDITDKYMKVWQVIAKPVPTSYDYDAPMTEAGDVTQKFMTLRSVIRKYNPVTMDVPPSTLKKAYGKVPMRF</sequence>